<dbReference type="CDD" id="cd00306">
    <property type="entry name" value="Peptidases_S8_S53"/>
    <property type="match status" value="1"/>
</dbReference>
<dbReference type="Gene3D" id="3.40.50.200">
    <property type="entry name" value="Peptidase S8/S53 domain"/>
    <property type="match status" value="1"/>
</dbReference>
<feature type="compositionally biased region" description="Acidic residues" evidence="6">
    <location>
        <begin position="258"/>
        <end position="268"/>
    </location>
</feature>
<name>A0AAJ0CW04_9HYPO</name>
<dbReference type="AlphaFoldDB" id="A0AAJ0CW04"/>
<keyword evidence="2 5" id="KW-0645">Protease</keyword>
<accession>A0AAJ0CW04</accession>
<dbReference type="SUPFAM" id="SSF52743">
    <property type="entry name" value="Subtilisin-like"/>
    <property type="match status" value="1"/>
</dbReference>
<reference evidence="9" key="1">
    <citation type="submission" date="2023-06" db="EMBL/GenBank/DDBJ databases">
        <title>Conoideocrella luteorostrata (Hypocreales: Clavicipitaceae), a potential biocontrol fungus for elongate hemlock scale in United States Christmas tree production areas.</title>
        <authorList>
            <person name="Barrett H."/>
            <person name="Lovett B."/>
            <person name="Macias A.M."/>
            <person name="Stajich J.E."/>
            <person name="Kasson M.T."/>
        </authorList>
    </citation>
    <scope>NUCLEOTIDE SEQUENCE</scope>
    <source>
        <strain evidence="9">ARSEF 14590</strain>
    </source>
</reference>
<dbReference type="Proteomes" id="UP001251528">
    <property type="component" value="Unassembled WGS sequence"/>
</dbReference>
<evidence type="ECO:0008006" key="11">
    <source>
        <dbReference type="Google" id="ProtNLM"/>
    </source>
</evidence>
<dbReference type="EMBL" id="JASWJB010000023">
    <property type="protein sequence ID" value="KAK2611921.1"/>
    <property type="molecule type" value="Genomic_DNA"/>
</dbReference>
<evidence type="ECO:0000256" key="6">
    <source>
        <dbReference type="SAM" id="MobiDB-lite"/>
    </source>
</evidence>
<feature type="active site" description="Charge relay system" evidence="5">
    <location>
        <position position="625"/>
    </location>
</feature>
<keyword evidence="10" id="KW-1185">Reference proteome</keyword>
<dbReference type="InterPro" id="IPR000209">
    <property type="entry name" value="Peptidase_S8/S53_dom"/>
</dbReference>
<keyword evidence="4 5" id="KW-0720">Serine protease</keyword>
<evidence type="ECO:0000313" key="10">
    <source>
        <dbReference type="Proteomes" id="UP001251528"/>
    </source>
</evidence>
<evidence type="ECO:0000256" key="2">
    <source>
        <dbReference type="ARBA" id="ARBA00022670"/>
    </source>
</evidence>
<comment type="similarity">
    <text evidence="1 5">Belongs to the peptidase S8 family.</text>
</comment>
<protein>
    <recommendedName>
        <fullName evidence="11">Peptidase S8/S53 domain-containing protein</fullName>
    </recommendedName>
</protein>
<dbReference type="InterPro" id="IPR056002">
    <property type="entry name" value="DUF7580"/>
</dbReference>
<dbReference type="PROSITE" id="PS00136">
    <property type="entry name" value="SUBTILASE_ASP"/>
    <property type="match status" value="1"/>
</dbReference>
<sequence length="906" mass="101425">MEGNSGRPGSIISTYEVVNSGLSLIKSGSEQLLSDETLDEAHIDALKFVRTATYCLLKTLHDIKKCTDLSTIASQVHHIARILEVRLADPDIPGRVLEDVASRQYPRLYSHTQRFGNVLGSIEDCKCLHGDLIDACDSLEPLMSGDNIDDDDPNPARRSAPYDDVFYSCADRVFNAISCHCNTSVELRLRLGMFRSMDPPKEDRSLDVLVQGKDETERFWLTICLHCSPRSIQESSQDEAYDLTTERSPIPVVTFDEPPSDSDSDQEESPWRAEEPSPLECICSHAQNLTPTFKSLLQHVEFDQNQSWQLHEPSFLPHDYPDEEIKEYSYPDLFALMNWTDVDKIVLAMQLSHALSYHHGGGWLSGRWQQPNIRFFQWGPRIPCKPWLCVSLPGQSPIKPPKAVFHRFPQLLELGVILLELQIGQTLESSLDKKPAKTLDEKWAYASMVYSKKLNGGCLILSRHYRHAIQYCLKPDKAPKQPELLRKAIYENVVQPLERAILESDLSEEAFESLDLGSIKRATLLGSAPVESKPPARRVNQTASLLEMASIELKVPVSEPEEVFAAEEIEEDFNLFGVEDGVEPDKGRAKDSSDWLKCFKNIITARIKPGGKSISDRQVKVALLDTGIDLQHSYFEGQYPSGRIKSVRSWIDGSEGAEDQKGGDISGHGTFIASLLLDLCPSIDLYVARISKSRDFKKGISLNVANALYYAQKEWEVDIITMSFGFPLGIREIWNQVTRATQNNILVFAAASNDGRNQSRMFPARQHSVFAIHSTNGKGIKSDFNPPPAKDENFGILGEYIESAWLTNTEEGSGSTRLLSGTSFATPIAVCLSAFLLTYIPVLVPDHEKLFHKIQSYEGMRNVLQAMVAVDDAEAGSRYQYLGVEKYFKENTVTAINEAIKKALKG</sequence>
<dbReference type="PROSITE" id="PS51892">
    <property type="entry name" value="SUBTILASE"/>
    <property type="match status" value="1"/>
</dbReference>
<feature type="domain" description="Peptidase S8/S53" evidence="7">
    <location>
        <begin position="617"/>
        <end position="844"/>
    </location>
</feature>
<proteinExistence type="inferred from homology"/>
<dbReference type="PANTHER" id="PTHR43806">
    <property type="entry name" value="PEPTIDASE S8"/>
    <property type="match status" value="1"/>
</dbReference>
<feature type="active site" description="Charge relay system" evidence="5">
    <location>
        <position position="823"/>
    </location>
</feature>
<evidence type="ECO:0000259" key="8">
    <source>
        <dbReference type="Pfam" id="PF24476"/>
    </source>
</evidence>
<evidence type="ECO:0000256" key="4">
    <source>
        <dbReference type="ARBA" id="ARBA00022825"/>
    </source>
</evidence>
<dbReference type="Pfam" id="PF24476">
    <property type="entry name" value="DUF7580"/>
    <property type="match status" value="1"/>
</dbReference>
<evidence type="ECO:0000256" key="5">
    <source>
        <dbReference type="PROSITE-ProRule" id="PRU01240"/>
    </source>
</evidence>
<organism evidence="9 10">
    <name type="scientific">Conoideocrella luteorostrata</name>
    <dbReference type="NCBI Taxonomy" id="1105319"/>
    <lineage>
        <taxon>Eukaryota</taxon>
        <taxon>Fungi</taxon>
        <taxon>Dikarya</taxon>
        <taxon>Ascomycota</taxon>
        <taxon>Pezizomycotina</taxon>
        <taxon>Sordariomycetes</taxon>
        <taxon>Hypocreomycetidae</taxon>
        <taxon>Hypocreales</taxon>
        <taxon>Clavicipitaceae</taxon>
        <taxon>Conoideocrella</taxon>
    </lineage>
</organism>
<dbReference type="InterPro" id="IPR023827">
    <property type="entry name" value="Peptidase_S8_Asp-AS"/>
</dbReference>
<dbReference type="GO" id="GO:0006508">
    <property type="term" value="P:proteolysis"/>
    <property type="evidence" value="ECO:0007669"/>
    <property type="project" value="UniProtKB-KW"/>
</dbReference>
<evidence type="ECO:0000313" key="9">
    <source>
        <dbReference type="EMBL" id="KAK2611921.1"/>
    </source>
</evidence>
<feature type="active site" description="Charge relay system" evidence="5">
    <location>
        <position position="668"/>
    </location>
</feature>
<dbReference type="GO" id="GO:0004252">
    <property type="term" value="F:serine-type endopeptidase activity"/>
    <property type="evidence" value="ECO:0007669"/>
    <property type="project" value="UniProtKB-UniRule"/>
</dbReference>
<dbReference type="PANTHER" id="PTHR43806:SF11">
    <property type="entry name" value="CEREVISIN-RELATED"/>
    <property type="match status" value="1"/>
</dbReference>
<keyword evidence="3 5" id="KW-0378">Hydrolase</keyword>
<dbReference type="InterPro" id="IPR015500">
    <property type="entry name" value="Peptidase_S8_subtilisin-rel"/>
</dbReference>
<evidence type="ECO:0000256" key="1">
    <source>
        <dbReference type="ARBA" id="ARBA00011073"/>
    </source>
</evidence>
<dbReference type="PRINTS" id="PR00723">
    <property type="entry name" value="SUBTILISIN"/>
</dbReference>
<comment type="caution">
    <text evidence="9">The sequence shown here is derived from an EMBL/GenBank/DDBJ whole genome shotgun (WGS) entry which is preliminary data.</text>
</comment>
<dbReference type="InterPro" id="IPR050131">
    <property type="entry name" value="Peptidase_S8_subtilisin-like"/>
</dbReference>
<feature type="domain" description="DUF7580" evidence="8">
    <location>
        <begin position="163"/>
        <end position="500"/>
    </location>
</feature>
<evidence type="ECO:0000256" key="3">
    <source>
        <dbReference type="ARBA" id="ARBA00022801"/>
    </source>
</evidence>
<dbReference type="InterPro" id="IPR036852">
    <property type="entry name" value="Peptidase_S8/S53_dom_sf"/>
</dbReference>
<gene>
    <name evidence="9" type="ORF">QQS21_002027</name>
</gene>
<evidence type="ECO:0000259" key="7">
    <source>
        <dbReference type="Pfam" id="PF00082"/>
    </source>
</evidence>
<dbReference type="Pfam" id="PF00082">
    <property type="entry name" value="Peptidase_S8"/>
    <property type="match status" value="1"/>
</dbReference>
<feature type="region of interest" description="Disordered" evidence="6">
    <location>
        <begin position="251"/>
        <end position="277"/>
    </location>
</feature>